<organism evidence="6 7">
    <name type="scientific">Botryotinia fuckeliana (strain T4)</name>
    <name type="common">Noble rot fungus</name>
    <name type="synonym">Botrytis cinerea</name>
    <dbReference type="NCBI Taxonomy" id="999810"/>
    <lineage>
        <taxon>Eukaryota</taxon>
        <taxon>Fungi</taxon>
        <taxon>Dikarya</taxon>
        <taxon>Ascomycota</taxon>
        <taxon>Pezizomycotina</taxon>
        <taxon>Leotiomycetes</taxon>
        <taxon>Helotiales</taxon>
        <taxon>Sclerotiniaceae</taxon>
        <taxon>Botrytis</taxon>
    </lineage>
</organism>
<dbReference type="SMART" id="SM01417">
    <property type="entry name" value="Solute_trans_a"/>
    <property type="match status" value="1"/>
</dbReference>
<feature type="transmembrane region" description="Helical" evidence="5">
    <location>
        <begin position="310"/>
        <end position="329"/>
    </location>
</feature>
<evidence type="ECO:0000256" key="4">
    <source>
        <dbReference type="ARBA" id="ARBA00023136"/>
    </source>
</evidence>
<dbReference type="InParanoid" id="G2YYP2"/>
<feature type="transmembrane region" description="Helical" evidence="5">
    <location>
        <begin position="161"/>
        <end position="178"/>
    </location>
</feature>
<sequence length="362" mass="41001">MQYFPIQAQDVHFQASSKRNSDSSENRICPVEDINDPHFIRSMSSLLASPINLSDTSPCNTLFHAPGTKTVYRIILNCCPRFSNTPFRIIRITFMIPVFATVSFLCITFEDAAAYISPINELYEAFAFAAFFQLLYTYVIEETHAQSFTGQASQYPPIRKTAIQIFQFPAIMFIVFLIEEISEAKGTYCETEIKVYFTRIWCVILRICGIIIAMLALLRFYNSTKSLTAARKPLHKLIVFKGIVFINFVQTIVFSFLSSRLSPTNKVTTRDLTDGIPNLLISLEMVIFSIIFIKFYTVSEYAKGSETYQGGFMGIKAIAEAANFIAFIWEMVRLAMGKETTEKGGNYETVNLTAGTEYDHSV</sequence>
<dbReference type="HOGENOM" id="CLU_012923_5_0_1"/>
<evidence type="ECO:0000256" key="5">
    <source>
        <dbReference type="SAM" id="Phobius"/>
    </source>
</evidence>
<dbReference type="Pfam" id="PF03619">
    <property type="entry name" value="Solute_trans_a"/>
    <property type="match status" value="1"/>
</dbReference>
<keyword evidence="3 5" id="KW-1133">Transmembrane helix</keyword>
<keyword evidence="2 5" id="KW-0812">Transmembrane</keyword>
<dbReference type="AlphaFoldDB" id="G2YYP2"/>
<name>G2YYP2_BOTF4</name>
<proteinExistence type="predicted"/>
<protein>
    <submittedName>
        <fullName evidence="6">Uncharacterized protein</fullName>
    </submittedName>
</protein>
<evidence type="ECO:0000256" key="2">
    <source>
        <dbReference type="ARBA" id="ARBA00022692"/>
    </source>
</evidence>
<dbReference type="OrthoDB" id="5348404at2759"/>
<keyword evidence="4 5" id="KW-0472">Membrane</keyword>
<evidence type="ECO:0000313" key="7">
    <source>
        <dbReference type="Proteomes" id="UP000008177"/>
    </source>
</evidence>
<dbReference type="STRING" id="999810.G2YYP2"/>
<dbReference type="GO" id="GO:0016020">
    <property type="term" value="C:membrane"/>
    <property type="evidence" value="ECO:0007669"/>
    <property type="project" value="UniProtKB-SubCell"/>
</dbReference>
<evidence type="ECO:0000256" key="1">
    <source>
        <dbReference type="ARBA" id="ARBA00004141"/>
    </source>
</evidence>
<feature type="transmembrane region" description="Helical" evidence="5">
    <location>
        <begin position="198"/>
        <end position="218"/>
    </location>
</feature>
<dbReference type="InterPro" id="IPR005178">
    <property type="entry name" value="Ostalpha/TMEM184C"/>
</dbReference>
<comment type="subcellular location">
    <subcellularLocation>
        <location evidence="1">Membrane</location>
        <topology evidence="1">Multi-pass membrane protein</topology>
    </subcellularLocation>
</comment>
<dbReference type="PANTHER" id="PTHR23423">
    <property type="entry name" value="ORGANIC SOLUTE TRANSPORTER-RELATED"/>
    <property type="match status" value="1"/>
</dbReference>
<feature type="transmembrane region" description="Helical" evidence="5">
    <location>
        <begin position="92"/>
        <end position="116"/>
    </location>
</feature>
<dbReference type="EMBL" id="FQ790362">
    <property type="protein sequence ID" value="CCD56740.1"/>
    <property type="molecule type" value="Genomic_DNA"/>
</dbReference>
<feature type="transmembrane region" description="Helical" evidence="5">
    <location>
        <begin position="279"/>
        <end position="298"/>
    </location>
</feature>
<feature type="transmembrane region" description="Helical" evidence="5">
    <location>
        <begin position="238"/>
        <end position="259"/>
    </location>
</feature>
<evidence type="ECO:0000256" key="3">
    <source>
        <dbReference type="ARBA" id="ARBA00022989"/>
    </source>
</evidence>
<accession>G2YYP2</accession>
<dbReference type="Proteomes" id="UP000008177">
    <property type="component" value="Unplaced contigs"/>
</dbReference>
<reference evidence="7" key="1">
    <citation type="journal article" date="2011" name="PLoS Genet.">
        <title>Genomic analysis of the necrotrophic fungal pathogens Sclerotinia sclerotiorum and Botrytis cinerea.</title>
        <authorList>
            <person name="Amselem J."/>
            <person name="Cuomo C.A."/>
            <person name="van Kan J.A."/>
            <person name="Viaud M."/>
            <person name="Benito E.P."/>
            <person name="Couloux A."/>
            <person name="Coutinho P.M."/>
            <person name="de Vries R.P."/>
            <person name="Dyer P.S."/>
            <person name="Fillinger S."/>
            <person name="Fournier E."/>
            <person name="Gout L."/>
            <person name="Hahn M."/>
            <person name="Kohn L."/>
            <person name="Lapalu N."/>
            <person name="Plummer K.M."/>
            <person name="Pradier J.M."/>
            <person name="Quevillon E."/>
            <person name="Sharon A."/>
            <person name="Simon A."/>
            <person name="ten Have A."/>
            <person name="Tudzynski B."/>
            <person name="Tudzynski P."/>
            <person name="Wincker P."/>
            <person name="Andrew M."/>
            <person name="Anthouard V."/>
            <person name="Beever R.E."/>
            <person name="Beffa R."/>
            <person name="Benoit I."/>
            <person name="Bouzid O."/>
            <person name="Brault B."/>
            <person name="Chen Z."/>
            <person name="Choquer M."/>
            <person name="Collemare J."/>
            <person name="Cotton P."/>
            <person name="Danchin E.G."/>
            <person name="Da Silva C."/>
            <person name="Gautier A."/>
            <person name="Giraud C."/>
            <person name="Giraud T."/>
            <person name="Gonzalez C."/>
            <person name="Grossetete S."/>
            <person name="Guldener U."/>
            <person name="Henrissat B."/>
            <person name="Howlett B.J."/>
            <person name="Kodira C."/>
            <person name="Kretschmer M."/>
            <person name="Lappartient A."/>
            <person name="Leroch M."/>
            <person name="Levis C."/>
            <person name="Mauceli E."/>
            <person name="Neuveglise C."/>
            <person name="Oeser B."/>
            <person name="Pearson M."/>
            <person name="Poulain J."/>
            <person name="Poussereau N."/>
            <person name="Quesneville H."/>
            <person name="Rascle C."/>
            <person name="Schumacher J."/>
            <person name="Segurens B."/>
            <person name="Sexton A."/>
            <person name="Silva E."/>
            <person name="Sirven C."/>
            <person name="Soanes D.M."/>
            <person name="Talbot N.J."/>
            <person name="Templeton M."/>
            <person name="Yandava C."/>
            <person name="Yarden O."/>
            <person name="Zeng Q."/>
            <person name="Rollins J.A."/>
            <person name="Lebrun M.H."/>
            <person name="Dickman M."/>
        </authorList>
    </citation>
    <scope>NUCLEOTIDE SEQUENCE [LARGE SCALE GENOMIC DNA]</scope>
    <source>
        <strain evidence="7">T4</strain>
    </source>
</reference>
<feature type="transmembrane region" description="Helical" evidence="5">
    <location>
        <begin position="122"/>
        <end position="140"/>
    </location>
</feature>
<gene>
    <name evidence="6" type="ORF">BofuT4_P140020.1</name>
</gene>
<evidence type="ECO:0000313" key="6">
    <source>
        <dbReference type="EMBL" id="CCD56740.1"/>
    </source>
</evidence>